<dbReference type="SUPFAM" id="SSF54637">
    <property type="entry name" value="Thioesterase/thiol ester dehydrase-isomerase"/>
    <property type="match status" value="1"/>
</dbReference>
<comment type="similarity">
    <text evidence="1">Belongs to the thioesterase PaaI family.</text>
</comment>
<proteinExistence type="inferred from homology"/>
<dbReference type="InterPro" id="IPR003736">
    <property type="entry name" value="PAAI_dom"/>
</dbReference>
<name>A0ABT5BWD3_9BACT</name>
<organism evidence="4 5">
    <name type="scientific">Sorangium atrum</name>
    <dbReference type="NCBI Taxonomy" id="2995308"/>
    <lineage>
        <taxon>Bacteria</taxon>
        <taxon>Pseudomonadati</taxon>
        <taxon>Myxococcota</taxon>
        <taxon>Polyangia</taxon>
        <taxon>Polyangiales</taxon>
        <taxon>Polyangiaceae</taxon>
        <taxon>Sorangium</taxon>
    </lineage>
</organism>
<evidence type="ECO:0000313" key="4">
    <source>
        <dbReference type="EMBL" id="MDC0677905.1"/>
    </source>
</evidence>
<evidence type="ECO:0000256" key="1">
    <source>
        <dbReference type="ARBA" id="ARBA00008324"/>
    </source>
</evidence>
<dbReference type="RefSeq" id="WP_272094657.1">
    <property type="nucleotide sequence ID" value="NZ_JAQNDK010000001.1"/>
</dbReference>
<sequence>MYYAAAIAEGEPEDFAAALNTAAIDGWISAMGLRLIRATRDEVEAELDIGPQHRQAYGIVHGGVHAGIVETLASIGAALHALPDGRSVVGLENHTSFLRAVRSGRLRATARPLDRGRRTQVWEGSVYDEEGRLCASGRVRLLVLEPDATLAGQRAGTPG</sequence>
<dbReference type="PANTHER" id="PTHR43240">
    <property type="entry name" value="1,4-DIHYDROXY-2-NAPHTHOYL-COA THIOESTERASE 1"/>
    <property type="match status" value="1"/>
</dbReference>
<dbReference type="Proteomes" id="UP001217485">
    <property type="component" value="Unassembled WGS sequence"/>
</dbReference>
<dbReference type="NCBIfam" id="TIGR00369">
    <property type="entry name" value="unchar_dom_1"/>
    <property type="match status" value="1"/>
</dbReference>
<dbReference type="CDD" id="cd03443">
    <property type="entry name" value="PaaI_thioesterase"/>
    <property type="match status" value="1"/>
</dbReference>
<reference evidence="4 5" key="1">
    <citation type="submission" date="2023-01" db="EMBL/GenBank/DDBJ databases">
        <title>Minimal conservation of predation-associated metabolite biosynthetic gene clusters underscores biosynthetic potential of Myxococcota including descriptions for ten novel species: Archangium lansinium sp. nov., Myxococcus landrumus sp. nov., Nannocystis bai.</title>
        <authorList>
            <person name="Ahearne A."/>
            <person name="Stevens C."/>
            <person name="Dowd S."/>
        </authorList>
    </citation>
    <scope>NUCLEOTIDE SEQUENCE [LARGE SCALE GENOMIC DNA]</scope>
    <source>
        <strain evidence="4 5">WIWO2</strain>
    </source>
</reference>
<evidence type="ECO:0000313" key="5">
    <source>
        <dbReference type="Proteomes" id="UP001217485"/>
    </source>
</evidence>
<dbReference type="InterPro" id="IPR006683">
    <property type="entry name" value="Thioestr_dom"/>
</dbReference>
<gene>
    <name evidence="4" type="ORF">POL72_09200</name>
</gene>
<evidence type="ECO:0000259" key="3">
    <source>
        <dbReference type="Pfam" id="PF03061"/>
    </source>
</evidence>
<keyword evidence="2" id="KW-0378">Hydrolase</keyword>
<dbReference type="EMBL" id="JAQNDK010000001">
    <property type="protein sequence ID" value="MDC0677905.1"/>
    <property type="molecule type" value="Genomic_DNA"/>
</dbReference>
<keyword evidence="5" id="KW-1185">Reference proteome</keyword>
<dbReference type="Gene3D" id="3.10.129.10">
    <property type="entry name" value="Hotdog Thioesterase"/>
    <property type="match status" value="1"/>
</dbReference>
<dbReference type="Pfam" id="PF03061">
    <property type="entry name" value="4HBT"/>
    <property type="match status" value="1"/>
</dbReference>
<dbReference type="PANTHER" id="PTHR43240:SF5">
    <property type="entry name" value="1,4-DIHYDROXY-2-NAPHTHOYL-COA THIOESTERASE 1"/>
    <property type="match status" value="1"/>
</dbReference>
<dbReference type="InterPro" id="IPR029069">
    <property type="entry name" value="HotDog_dom_sf"/>
</dbReference>
<comment type="caution">
    <text evidence="4">The sequence shown here is derived from an EMBL/GenBank/DDBJ whole genome shotgun (WGS) entry which is preliminary data.</text>
</comment>
<accession>A0ABT5BWD3</accession>
<evidence type="ECO:0000256" key="2">
    <source>
        <dbReference type="ARBA" id="ARBA00022801"/>
    </source>
</evidence>
<feature type="domain" description="Thioesterase" evidence="3">
    <location>
        <begin position="57"/>
        <end position="135"/>
    </location>
</feature>
<protein>
    <submittedName>
        <fullName evidence="4">PaaI family thioesterase</fullName>
    </submittedName>
</protein>